<dbReference type="GO" id="GO:0005829">
    <property type="term" value="C:cytosol"/>
    <property type="evidence" value="ECO:0007669"/>
    <property type="project" value="TreeGrafter"/>
</dbReference>
<keyword evidence="6" id="KW-0378">Hydrolase</keyword>
<reference evidence="6" key="1">
    <citation type="submission" date="2020-06" db="EMBL/GenBank/DDBJ databases">
        <title>Whole Genome Sequence of Bradyrhizobium sp. Strain 1S1.</title>
        <authorList>
            <person name="Bromfield E.S.P."/>
            <person name="Cloutier S."/>
        </authorList>
    </citation>
    <scope>NUCLEOTIDE SEQUENCE [LARGE SCALE GENOMIC DNA]</scope>
    <source>
        <strain evidence="6">1S1</strain>
    </source>
</reference>
<dbReference type="Gene3D" id="3.30.420.10">
    <property type="entry name" value="Ribonuclease H-like superfamily/Ribonuclease H"/>
    <property type="match status" value="1"/>
</dbReference>
<dbReference type="SUPFAM" id="SSF53098">
    <property type="entry name" value="Ribonuclease H-like"/>
    <property type="match status" value="1"/>
</dbReference>
<name>A0A973W8Z5_9BRAD</name>
<proteinExistence type="predicted"/>
<evidence type="ECO:0000313" key="6">
    <source>
        <dbReference type="EMBL" id="NVI49309.1"/>
    </source>
</evidence>
<dbReference type="Pfam" id="PF00929">
    <property type="entry name" value="RNase_T"/>
    <property type="match status" value="1"/>
</dbReference>
<organism evidence="6">
    <name type="scientific">Bradyrhizobium septentrionale</name>
    <dbReference type="NCBI Taxonomy" id="1404411"/>
    <lineage>
        <taxon>Bacteria</taxon>
        <taxon>Pseudomonadati</taxon>
        <taxon>Pseudomonadota</taxon>
        <taxon>Alphaproteobacteria</taxon>
        <taxon>Hyphomicrobiales</taxon>
        <taxon>Nitrobacteraceae</taxon>
        <taxon>Bradyrhizobium</taxon>
    </lineage>
</organism>
<dbReference type="GO" id="GO:0045004">
    <property type="term" value="P:DNA replication proofreading"/>
    <property type="evidence" value="ECO:0007669"/>
    <property type="project" value="TreeGrafter"/>
</dbReference>
<dbReference type="InterPro" id="IPR006054">
    <property type="entry name" value="DnaQ"/>
</dbReference>
<comment type="function">
    <text evidence="2">DNA polymerase III is a complex, multichain enzyme responsible for most of the replicative synthesis in bacteria. The epsilon subunit contain the editing function and is a proofreading 3'-5' exonuclease.</text>
</comment>
<feature type="domain" description="Exonuclease" evidence="5">
    <location>
        <begin position="10"/>
        <end position="158"/>
    </location>
</feature>
<dbReference type="AlphaFoldDB" id="A0A973W8Z5"/>
<dbReference type="GO" id="GO:0003887">
    <property type="term" value="F:DNA-directed DNA polymerase activity"/>
    <property type="evidence" value="ECO:0007669"/>
    <property type="project" value="UniProtKB-EC"/>
</dbReference>
<dbReference type="PANTHER" id="PTHR30231:SF41">
    <property type="entry name" value="DNA POLYMERASE III SUBUNIT EPSILON"/>
    <property type="match status" value="1"/>
</dbReference>
<evidence type="ECO:0000259" key="5">
    <source>
        <dbReference type="SMART" id="SM00479"/>
    </source>
</evidence>
<accession>A0A973W8Z5</accession>
<dbReference type="SMART" id="SM00479">
    <property type="entry name" value="EXOIII"/>
    <property type="match status" value="1"/>
</dbReference>
<keyword evidence="6" id="KW-0269">Exonuclease</keyword>
<evidence type="ECO:0000256" key="4">
    <source>
        <dbReference type="ARBA" id="ARBA00049244"/>
    </source>
</evidence>
<dbReference type="CDD" id="cd06127">
    <property type="entry name" value="DEDDh"/>
    <property type="match status" value="1"/>
</dbReference>
<dbReference type="InterPro" id="IPR013520">
    <property type="entry name" value="Ribonucl_H"/>
</dbReference>
<dbReference type="PANTHER" id="PTHR30231">
    <property type="entry name" value="DNA POLYMERASE III SUBUNIT EPSILON"/>
    <property type="match status" value="1"/>
</dbReference>
<keyword evidence="6" id="KW-0540">Nuclease</keyword>
<comment type="subunit">
    <text evidence="3">DNA polymerase III contains a core (composed of alpha, epsilon and theta chains) that associates with a tau subunit. This core dimerizes to form the POLIII' complex. PolIII' associates with the gamma complex (composed of gamma, delta, delta', psi and chi chains) and with the beta chain to form the complete DNA polymerase III complex.</text>
</comment>
<gene>
    <name evidence="6" type="ORF">HAP48_042040</name>
</gene>
<dbReference type="InterPro" id="IPR012337">
    <property type="entry name" value="RNaseH-like_sf"/>
</dbReference>
<comment type="catalytic activity">
    <reaction evidence="4">
        <text>DNA(n) + a 2'-deoxyribonucleoside 5'-triphosphate = DNA(n+1) + diphosphate</text>
        <dbReference type="Rhea" id="RHEA:22508"/>
        <dbReference type="Rhea" id="RHEA-COMP:17339"/>
        <dbReference type="Rhea" id="RHEA-COMP:17340"/>
        <dbReference type="ChEBI" id="CHEBI:33019"/>
        <dbReference type="ChEBI" id="CHEBI:61560"/>
        <dbReference type="ChEBI" id="CHEBI:173112"/>
        <dbReference type="EC" id="2.7.7.7"/>
    </reaction>
</comment>
<protein>
    <recommendedName>
        <fullName evidence="1">DNA-directed DNA polymerase</fullName>
        <ecNumber evidence="1">2.7.7.7</ecNumber>
    </recommendedName>
</protein>
<evidence type="ECO:0000256" key="1">
    <source>
        <dbReference type="ARBA" id="ARBA00012417"/>
    </source>
</evidence>
<dbReference type="EMBL" id="JAAOLE020000001">
    <property type="protein sequence ID" value="NVI49309.1"/>
    <property type="molecule type" value="Genomic_DNA"/>
</dbReference>
<evidence type="ECO:0000256" key="3">
    <source>
        <dbReference type="ARBA" id="ARBA00026073"/>
    </source>
</evidence>
<sequence>MELRLRLSNEQFRRGVDRLVGGRLGNHQVVDEWQSLVNPQRPIPAKIVELTGITNQMVREAPLFHEIAESFMAFIGDGIFVAHNVNFDYGFLSYEHERHERRFRFPKPCTCVEIRRRYPGHKSYRLGTLCARDLRYRARSDDGISAEADVKYRDITFEGLLRAS</sequence>
<evidence type="ECO:0000256" key="2">
    <source>
        <dbReference type="ARBA" id="ARBA00025483"/>
    </source>
</evidence>
<dbReference type="EC" id="2.7.7.7" evidence="1"/>
<comment type="caution">
    <text evidence="6">The sequence shown here is derived from an EMBL/GenBank/DDBJ whole genome shotgun (WGS) entry which is preliminary data.</text>
</comment>
<dbReference type="InterPro" id="IPR036397">
    <property type="entry name" value="RNaseH_sf"/>
</dbReference>
<dbReference type="FunFam" id="3.30.420.10:FF:000045">
    <property type="entry name" value="3'-5' exonuclease DinG"/>
    <property type="match status" value="1"/>
</dbReference>
<dbReference type="GO" id="GO:0003677">
    <property type="term" value="F:DNA binding"/>
    <property type="evidence" value="ECO:0007669"/>
    <property type="project" value="InterPro"/>
</dbReference>
<dbReference type="GO" id="GO:0008408">
    <property type="term" value="F:3'-5' exonuclease activity"/>
    <property type="evidence" value="ECO:0007669"/>
    <property type="project" value="TreeGrafter"/>
</dbReference>
<dbReference type="NCBIfam" id="TIGR00573">
    <property type="entry name" value="dnaq"/>
    <property type="match status" value="1"/>
</dbReference>